<feature type="compositionally biased region" description="Polar residues" evidence="1">
    <location>
        <begin position="98"/>
        <end position="108"/>
    </location>
</feature>
<proteinExistence type="predicted"/>
<keyword evidence="3" id="KW-1185">Reference proteome</keyword>
<dbReference type="OrthoDB" id="2563277at2759"/>
<protein>
    <submittedName>
        <fullName evidence="2">Uncharacterized protein</fullName>
    </submittedName>
</protein>
<organism evidence="2 3">
    <name type="scientific">Mycena indigotica</name>
    <dbReference type="NCBI Taxonomy" id="2126181"/>
    <lineage>
        <taxon>Eukaryota</taxon>
        <taxon>Fungi</taxon>
        <taxon>Dikarya</taxon>
        <taxon>Basidiomycota</taxon>
        <taxon>Agaricomycotina</taxon>
        <taxon>Agaricomycetes</taxon>
        <taxon>Agaricomycetidae</taxon>
        <taxon>Agaricales</taxon>
        <taxon>Marasmiineae</taxon>
        <taxon>Mycenaceae</taxon>
        <taxon>Mycena</taxon>
    </lineage>
</organism>
<reference evidence="2" key="1">
    <citation type="submission" date="2020-05" db="EMBL/GenBank/DDBJ databases">
        <title>Mycena genomes resolve the evolution of fungal bioluminescence.</title>
        <authorList>
            <person name="Tsai I.J."/>
        </authorList>
    </citation>
    <scope>NUCLEOTIDE SEQUENCE</scope>
    <source>
        <strain evidence="2">171206Taipei</strain>
    </source>
</reference>
<gene>
    <name evidence="2" type="ORF">MIND_01134100</name>
</gene>
<evidence type="ECO:0000313" key="2">
    <source>
        <dbReference type="EMBL" id="KAF7293556.1"/>
    </source>
</evidence>
<name>A0A8H6S647_9AGAR</name>
<feature type="compositionally biased region" description="Low complexity" evidence="1">
    <location>
        <begin position="375"/>
        <end position="386"/>
    </location>
</feature>
<feature type="region of interest" description="Disordered" evidence="1">
    <location>
        <begin position="125"/>
        <end position="239"/>
    </location>
</feature>
<comment type="caution">
    <text evidence="2">The sequence shown here is derived from an EMBL/GenBank/DDBJ whole genome shotgun (WGS) entry which is preliminary data.</text>
</comment>
<feature type="region of interest" description="Disordered" evidence="1">
    <location>
        <begin position="98"/>
        <end position="117"/>
    </location>
</feature>
<feature type="region of interest" description="Disordered" evidence="1">
    <location>
        <begin position="473"/>
        <end position="492"/>
    </location>
</feature>
<feature type="region of interest" description="Disordered" evidence="1">
    <location>
        <begin position="368"/>
        <end position="396"/>
    </location>
</feature>
<evidence type="ECO:0000256" key="1">
    <source>
        <dbReference type="SAM" id="MobiDB-lite"/>
    </source>
</evidence>
<dbReference type="GeneID" id="59350403"/>
<feature type="compositionally biased region" description="Polar residues" evidence="1">
    <location>
        <begin position="196"/>
        <end position="206"/>
    </location>
</feature>
<dbReference type="RefSeq" id="XP_037215719.1">
    <property type="nucleotide sequence ID" value="XM_037367887.1"/>
</dbReference>
<sequence length="622" mass="66808">MTNSKPGGVLNTSDAATNDLAQSIMLLELDATPSPQAARDAVVPPVEEIPVGKNISKVLRPSAGSVSPLLPYAERAALSPKRQLAPEASQRQLIGQQIAPSHRGTTTPSPEPDPAPVFHSLRLRRSRTRPVSSSPPSPPPSSVDSKMDMRSLSSLTFGSRSSSDSPEEPQTGRVLPPVFTRHIRNRSSLPADAQPSPRSSKGSHNGTPLARGAKRVLGTAGTLGGSHASDYDSKEQELDVSDPELGYSKRVAAPTPLCRLLGFHLVTCRLCLPRLASPRRPPQLQLPIFDVELVEANGNHADIDDGATSEEDTKKSFDITGELQKLNEPGASDRRIFVEQQENAFKTPAKIDLRNLLAIDVPPVPPMRFIMDQTSSAPSSPENSSSLEDQRSPRSATRLMDITALTTAASEGVSTRAVFKHPQYPSPIIDLKEPTLLPGSDSLGSDISLLPQKGPSTGELSVGFKFGGQLPGEEPAPKMQKEPLTLSNILPPPSHRRAHSLTSLMEDKGSQAVLRVKSVLAHAADVAAQPRPWVNWAPVCVALPSEIHALRWPACVLELVQDPPLASALPDSTRLMRSAEVSSSMLIAQRFIHHLLLRATLELTTDGVILSSASRLFLLMDT</sequence>
<dbReference type="Proteomes" id="UP000636479">
    <property type="component" value="Unassembled WGS sequence"/>
</dbReference>
<dbReference type="AlphaFoldDB" id="A0A8H6S647"/>
<accession>A0A8H6S647</accession>
<feature type="compositionally biased region" description="Low complexity" evidence="1">
    <location>
        <begin position="151"/>
        <end position="164"/>
    </location>
</feature>
<evidence type="ECO:0000313" key="3">
    <source>
        <dbReference type="Proteomes" id="UP000636479"/>
    </source>
</evidence>
<dbReference type="EMBL" id="JACAZF010000010">
    <property type="protein sequence ID" value="KAF7293556.1"/>
    <property type="molecule type" value="Genomic_DNA"/>
</dbReference>